<comment type="caution">
    <text evidence="1">The sequence shown here is derived from an EMBL/GenBank/DDBJ whole genome shotgun (WGS) entry which is preliminary data.</text>
</comment>
<evidence type="ECO:0000313" key="2">
    <source>
        <dbReference type="Proteomes" id="UP001260959"/>
    </source>
</evidence>
<dbReference type="EMBL" id="JAVIXS010000001">
    <property type="protein sequence ID" value="MDR4950964.1"/>
    <property type="molecule type" value="Genomic_DNA"/>
</dbReference>
<accession>A0ABU1DZK1</accession>
<organism evidence="1 2">
    <name type="scientific">Chryseobacterium metallicongregator</name>
    <dbReference type="NCBI Taxonomy" id="3073042"/>
    <lineage>
        <taxon>Bacteria</taxon>
        <taxon>Pseudomonadati</taxon>
        <taxon>Bacteroidota</taxon>
        <taxon>Flavobacteriia</taxon>
        <taxon>Flavobacteriales</taxon>
        <taxon>Weeksellaceae</taxon>
        <taxon>Chryseobacterium group</taxon>
        <taxon>Chryseobacterium</taxon>
    </lineage>
</organism>
<name>A0ABU1DZK1_9FLAO</name>
<protein>
    <submittedName>
        <fullName evidence="1">Transposase</fullName>
    </submittedName>
</protein>
<reference evidence="1 2" key="1">
    <citation type="submission" date="2023-08" db="EMBL/GenBank/DDBJ databases">
        <authorList>
            <person name="Maltman C."/>
        </authorList>
    </citation>
    <scope>NUCLEOTIDE SEQUENCE [LARGE SCALE GENOMIC DNA]</scope>
    <source>
        <strain evidence="1 2">ES2</strain>
    </source>
</reference>
<dbReference type="SUPFAM" id="SSF46689">
    <property type="entry name" value="Homeodomain-like"/>
    <property type="match status" value="1"/>
</dbReference>
<gene>
    <name evidence="1" type="ORF">REB14_02060</name>
</gene>
<proteinExistence type="predicted"/>
<sequence length="139" mass="16677">MENLKDIHIGALVYERVNEQDIDMSRICRFLHSTEKEILEMYSMKSLDVDVLLKWSKLLEYDFFRLYSNHLILYAPVGSQNKNIVKSKLPQFRKSLYTKEIIDYMLELLENKQKTQLEIINHYGIPKSTLNKWISKYKQ</sequence>
<dbReference type="InterPro" id="IPR009057">
    <property type="entry name" value="Homeodomain-like_sf"/>
</dbReference>
<dbReference type="RefSeq" id="WP_079242045.1">
    <property type="nucleotide sequence ID" value="NZ_JAVIXS010000001.1"/>
</dbReference>
<dbReference type="Proteomes" id="UP001260959">
    <property type="component" value="Unassembled WGS sequence"/>
</dbReference>
<keyword evidence="2" id="KW-1185">Reference proteome</keyword>
<evidence type="ECO:0000313" key="1">
    <source>
        <dbReference type="EMBL" id="MDR4950964.1"/>
    </source>
</evidence>